<accession>C5BUH5</accession>
<name>C5BUH5_TERTT</name>
<dbReference type="AlphaFoldDB" id="C5BUH5"/>
<evidence type="ECO:0000313" key="2">
    <source>
        <dbReference type="Proteomes" id="UP000009080"/>
    </source>
</evidence>
<evidence type="ECO:0000313" key="1">
    <source>
        <dbReference type="EMBL" id="ACR14241.1"/>
    </source>
</evidence>
<dbReference type="HOGENOM" id="CLU_2902785_0_0_6"/>
<dbReference type="KEGG" id="ttu:TERTU_4126"/>
<keyword evidence="2" id="KW-1185">Reference proteome</keyword>
<reference evidence="1 2" key="1">
    <citation type="journal article" date="2009" name="PLoS ONE">
        <title>The complete genome of Teredinibacter turnerae T7901: an intracellular endosymbiont of marine wood-boring bivalves (shipworms).</title>
        <authorList>
            <person name="Yang J.C."/>
            <person name="Madupu R."/>
            <person name="Durkin A.S."/>
            <person name="Ekborg N.A."/>
            <person name="Pedamallu C.S."/>
            <person name="Hostetler J.B."/>
            <person name="Radune D."/>
            <person name="Toms B.S."/>
            <person name="Henrissat B."/>
            <person name="Coutinho P.M."/>
            <person name="Schwarz S."/>
            <person name="Field L."/>
            <person name="Trindade-Silva A.E."/>
            <person name="Soares C.A.G."/>
            <person name="Elshahawi S."/>
            <person name="Hanora A."/>
            <person name="Schmidt E.W."/>
            <person name="Haygood M.G."/>
            <person name="Posfai J."/>
            <person name="Benner J."/>
            <person name="Madinger C."/>
            <person name="Nove J."/>
            <person name="Anton B."/>
            <person name="Chaudhary K."/>
            <person name="Foster J."/>
            <person name="Holman A."/>
            <person name="Kumar S."/>
            <person name="Lessard P.A."/>
            <person name="Luyten Y.A."/>
            <person name="Slatko B."/>
            <person name="Wood N."/>
            <person name="Wu B."/>
            <person name="Teplitski M."/>
            <person name="Mougous J.D."/>
            <person name="Ward N."/>
            <person name="Eisen J.A."/>
            <person name="Badger J.H."/>
            <person name="Distel D.L."/>
        </authorList>
    </citation>
    <scope>NUCLEOTIDE SEQUENCE [LARGE SCALE GENOMIC DNA]</scope>
    <source>
        <strain evidence="2">ATCC 39867 / T7901</strain>
    </source>
</reference>
<proteinExistence type="predicted"/>
<dbReference type="EMBL" id="CP001614">
    <property type="protein sequence ID" value="ACR14241.1"/>
    <property type="molecule type" value="Genomic_DNA"/>
</dbReference>
<organism evidence="1 2">
    <name type="scientific">Teredinibacter turnerae (strain ATCC 39867 / T7901)</name>
    <dbReference type="NCBI Taxonomy" id="377629"/>
    <lineage>
        <taxon>Bacteria</taxon>
        <taxon>Pseudomonadati</taxon>
        <taxon>Pseudomonadota</taxon>
        <taxon>Gammaproteobacteria</taxon>
        <taxon>Cellvibrionales</taxon>
        <taxon>Cellvibrionaceae</taxon>
        <taxon>Teredinibacter</taxon>
    </lineage>
</organism>
<gene>
    <name evidence="1" type="ordered locus">TERTU_4126</name>
</gene>
<dbReference type="Proteomes" id="UP000009080">
    <property type="component" value="Chromosome"/>
</dbReference>
<protein>
    <submittedName>
        <fullName evidence="1">Uncharacterized protein</fullName>
    </submittedName>
</protein>
<sequence>MENEFREFKTNAQQIGSTEWYCGQPQKMETLLKVFSEYEDEAVDRYSVELFIERIRNALRRS</sequence>